<dbReference type="SUPFAM" id="SSF52172">
    <property type="entry name" value="CheY-like"/>
    <property type="match status" value="1"/>
</dbReference>
<dbReference type="Pfam" id="PF00072">
    <property type="entry name" value="Response_reg"/>
    <property type="match status" value="1"/>
</dbReference>
<dbReference type="PANTHER" id="PTHR48111:SF22">
    <property type="entry name" value="REGULATOR OF RPOS"/>
    <property type="match status" value="1"/>
</dbReference>
<comment type="caution">
    <text evidence="10">The sequence shown here is derived from an EMBL/GenBank/DDBJ whole genome shotgun (WGS) entry which is preliminary data.</text>
</comment>
<accession>A0A8J7SCM6</accession>
<dbReference type="Gene3D" id="3.40.50.2300">
    <property type="match status" value="1"/>
</dbReference>
<evidence type="ECO:0000313" key="11">
    <source>
        <dbReference type="Proteomes" id="UP000636888"/>
    </source>
</evidence>
<dbReference type="InterPro" id="IPR011006">
    <property type="entry name" value="CheY-like_superfamily"/>
</dbReference>
<dbReference type="Proteomes" id="UP000636888">
    <property type="component" value="Unassembled WGS sequence"/>
</dbReference>
<dbReference type="SMART" id="SM00448">
    <property type="entry name" value="REC"/>
    <property type="match status" value="1"/>
</dbReference>
<dbReference type="AlphaFoldDB" id="A0A8J7SCM6"/>
<dbReference type="InterPro" id="IPR039420">
    <property type="entry name" value="WalR-like"/>
</dbReference>
<dbReference type="FunFam" id="3.40.50.2300:FF:000001">
    <property type="entry name" value="DNA-binding response regulator PhoB"/>
    <property type="match status" value="1"/>
</dbReference>
<dbReference type="CDD" id="cd19935">
    <property type="entry name" value="REC_OmpR_CusR-like"/>
    <property type="match status" value="1"/>
</dbReference>
<evidence type="ECO:0000259" key="9">
    <source>
        <dbReference type="PROSITE" id="PS51755"/>
    </source>
</evidence>
<keyword evidence="1 6" id="KW-0597">Phosphoprotein</keyword>
<keyword evidence="3" id="KW-0805">Transcription regulation</keyword>
<dbReference type="GO" id="GO:0005829">
    <property type="term" value="C:cytosol"/>
    <property type="evidence" value="ECO:0007669"/>
    <property type="project" value="TreeGrafter"/>
</dbReference>
<keyword evidence="5" id="KW-0804">Transcription</keyword>
<sequence length="221" mass="24589">MQVLIIEDERKTAAFIRRGLNEEGFRAEVVHDGRAGLDAAQAQTFDLILLDVMLPGMAGWEVLQRLRESGNQTPVILLTVLNGVEDRSHAMELGADGYLTKPFPFSELLARITEVLHPRFETRADLLRFGNLEIDLAAECVHRRGTEIALTQQEFSLLALLATHPGELLSVSRIAEGIWAVPGDAAVVDRHVRRLRNKLGDQDGNGLIHTIKGRGYLLEQR</sequence>
<dbReference type="GO" id="GO:0000976">
    <property type="term" value="F:transcription cis-regulatory region binding"/>
    <property type="evidence" value="ECO:0007669"/>
    <property type="project" value="TreeGrafter"/>
</dbReference>
<keyword evidence="4 7" id="KW-0238">DNA-binding</keyword>
<dbReference type="RefSeq" id="WP_199386191.1">
    <property type="nucleotide sequence ID" value="NZ_JAEMHM010000022.1"/>
</dbReference>
<dbReference type="CDD" id="cd00383">
    <property type="entry name" value="trans_reg_C"/>
    <property type="match status" value="1"/>
</dbReference>
<dbReference type="Pfam" id="PF00486">
    <property type="entry name" value="Trans_reg_C"/>
    <property type="match status" value="1"/>
</dbReference>
<evidence type="ECO:0000313" key="10">
    <source>
        <dbReference type="EMBL" id="MBJ6727274.1"/>
    </source>
</evidence>
<dbReference type="PROSITE" id="PS51755">
    <property type="entry name" value="OMPR_PHOB"/>
    <property type="match status" value="1"/>
</dbReference>
<feature type="DNA-binding region" description="OmpR/PhoB-type" evidence="7">
    <location>
        <begin position="124"/>
        <end position="220"/>
    </location>
</feature>
<keyword evidence="2" id="KW-0902">Two-component regulatory system</keyword>
<dbReference type="PROSITE" id="PS50110">
    <property type="entry name" value="RESPONSE_REGULATORY"/>
    <property type="match status" value="1"/>
</dbReference>
<feature type="modified residue" description="4-aspartylphosphate" evidence="6">
    <location>
        <position position="51"/>
    </location>
</feature>
<dbReference type="Gene3D" id="1.10.10.10">
    <property type="entry name" value="Winged helix-like DNA-binding domain superfamily/Winged helix DNA-binding domain"/>
    <property type="match status" value="1"/>
</dbReference>
<evidence type="ECO:0000256" key="1">
    <source>
        <dbReference type="ARBA" id="ARBA00022553"/>
    </source>
</evidence>
<protein>
    <submittedName>
        <fullName evidence="10">Response regulator transcription factor</fullName>
    </submittedName>
</protein>
<reference evidence="10" key="1">
    <citation type="submission" date="2020-12" db="EMBL/GenBank/DDBJ databases">
        <title>Geomonas sp. Red875, isolated from river sediment.</title>
        <authorList>
            <person name="Xu Z."/>
            <person name="Zhang Z."/>
            <person name="Masuda Y."/>
            <person name="Itoh H."/>
            <person name="Senoo K."/>
        </authorList>
    </citation>
    <scope>NUCLEOTIDE SEQUENCE</scope>
    <source>
        <strain evidence="10">Red875</strain>
    </source>
</reference>
<name>A0A8J7SCM6_9BACT</name>
<dbReference type="SMART" id="SM00862">
    <property type="entry name" value="Trans_reg_C"/>
    <property type="match status" value="1"/>
</dbReference>
<evidence type="ECO:0000256" key="3">
    <source>
        <dbReference type="ARBA" id="ARBA00023015"/>
    </source>
</evidence>
<evidence type="ECO:0000256" key="2">
    <source>
        <dbReference type="ARBA" id="ARBA00023012"/>
    </source>
</evidence>
<dbReference type="GO" id="GO:0032993">
    <property type="term" value="C:protein-DNA complex"/>
    <property type="evidence" value="ECO:0007669"/>
    <property type="project" value="TreeGrafter"/>
</dbReference>
<dbReference type="GO" id="GO:0000156">
    <property type="term" value="F:phosphorelay response regulator activity"/>
    <property type="evidence" value="ECO:0007669"/>
    <property type="project" value="TreeGrafter"/>
</dbReference>
<evidence type="ECO:0000256" key="7">
    <source>
        <dbReference type="PROSITE-ProRule" id="PRU01091"/>
    </source>
</evidence>
<dbReference type="EMBL" id="JAEMHM010000022">
    <property type="protein sequence ID" value="MBJ6727274.1"/>
    <property type="molecule type" value="Genomic_DNA"/>
</dbReference>
<dbReference type="InterPro" id="IPR036388">
    <property type="entry name" value="WH-like_DNA-bd_sf"/>
</dbReference>
<gene>
    <name evidence="10" type="ORF">JFN93_21390</name>
</gene>
<dbReference type="InterPro" id="IPR001867">
    <property type="entry name" value="OmpR/PhoB-type_DNA-bd"/>
</dbReference>
<organism evidence="10 11">
    <name type="scientific">Geomesophilobacter sediminis</name>
    <dbReference type="NCBI Taxonomy" id="2798584"/>
    <lineage>
        <taxon>Bacteria</taxon>
        <taxon>Pseudomonadati</taxon>
        <taxon>Thermodesulfobacteriota</taxon>
        <taxon>Desulfuromonadia</taxon>
        <taxon>Geobacterales</taxon>
        <taxon>Geobacteraceae</taxon>
        <taxon>Geomesophilobacter</taxon>
    </lineage>
</organism>
<evidence type="ECO:0000256" key="5">
    <source>
        <dbReference type="ARBA" id="ARBA00023163"/>
    </source>
</evidence>
<dbReference type="InterPro" id="IPR001789">
    <property type="entry name" value="Sig_transdc_resp-reg_receiver"/>
</dbReference>
<proteinExistence type="predicted"/>
<evidence type="ECO:0000256" key="6">
    <source>
        <dbReference type="PROSITE-ProRule" id="PRU00169"/>
    </source>
</evidence>
<feature type="domain" description="OmpR/PhoB-type" evidence="9">
    <location>
        <begin position="124"/>
        <end position="220"/>
    </location>
</feature>
<evidence type="ECO:0000256" key="4">
    <source>
        <dbReference type="ARBA" id="ARBA00023125"/>
    </source>
</evidence>
<feature type="domain" description="Response regulatory" evidence="8">
    <location>
        <begin position="2"/>
        <end position="116"/>
    </location>
</feature>
<dbReference type="GO" id="GO:0006355">
    <property type="term" value="P:regulation of DNA-templated transcription"/>
    <property type="evidence" value="ECO:0007669"/>
    <property type="project" value="InterPro"/>
</dbReference>
<dbReference type="PANTHER" id="PTHR48111">
    <property type="entry name" value="REGULATOR OF RPOS"/>
    <property type="match status" value="1"/>
</dbReference>
<evidence type="ECO:0000259" key="8">
    <source>
        <dbReference type="PROSITE" id="PS50110"/>
    </source>
</evidence>
<keyword evidence="11" id="KW-1185">Reference proteome</keyword>